<gene>
    <name evidence="1" type="ORF">C3743_39995</name>
</gene>
<protein>
    <submittedName>
        <fullName evidence="1">Uncharacterized protein</fullName>
    </submittedName>
</protein>
<dbReference type="Proteomes" id="UP000238655">
    <property type="component" value="Unassembled WGS sequence"/>
</dbReference>
<organism evidence="1 2">
    <name type="scientific">Burkholderia contaminans</name>
    <dbReference type="NCBI Taxonomy" id="488447"/>
    <lineage>
        <taxon>Bacteria</taxon>
        <taxon>Pseudomonadati</taxon>
        <taxon>Pseudomonadota</taxon>
        <taxon>Betaproteobacteria</taxon>
        <taxon>Burkholderiales</taxon>
        <taxon>Burkholderiaceae</taxon>
        <taxon>Burkholderia</taxon>
        <taxon>Burkholderia cepacia complex</taxon>
    </lineage>
</organism>
<comment type="caution">
    <text evidence="1">The sequence shown here is derived from an EMBL/GenBank/DDBJ whole genome shotgun (WGS) entry which is preliminary data.</text>
</comment>
<evidence type="ECO:0000313" key="1">
    <source>
        <dbReference type="EMBL" id="POZ80165.1"/>
    </source>
</evidence>
<dbReference type="RefSeq" id="WP_059896708.1">
    <property type="nucleotide sequence ID" value="NZ_PQVP01000006.1"/>
</dbReference>
<dbReference type="AlphaFoldDB" id="A0A2S5DM48"/>
<proteinExistence type="predicted"/>
<name>A0A2S5DM48_9BURK</name>
<dbReference type="EMBL" id="PQVP01000006">
    <property type="protein sequence ID" value="POZ80165.1"/>
    <property type="molecule type" value="Genomic_DNA"/>
</dbReference>
<reference evidence="1 2" key="1">
    <citation type="submission" date="2018-01" db="EMBL/GenBank/DDBJ databases">
        <title>Successful Treatment of Persistent Burkholderia cepacia Bacteremia with Ceftazidime-Avibactam.</title>
        <authorList>
            <person name="Tamma P."/>
            <person name="Fan Y."/>
            <person name="Bergman Y."/>
            <person name="Sick-Samuels A."/>
            <person name="Hsu A."/>
            <person name="Timp W."/>
            <person name="Simner P."/>
        </authorList>
    </citation>
    <scope>NUCLEOTIDE SEQUENCE [LARGE SCALE GENOMIC DNA]</scope>
    <source>
        <strain evidence="1 2">170816</strain>
    </source>
</reference>
<evidence type="ECO:0000313" key="2">
    <source>
        <dbReference type="Proteomes" id="UP000238655"/>
    </source>
</evidence>
<sequence>MTADEAETCYAYLVEAYGSAERWGQLIGTDDQQTREGAWKQLSMVSRSDPAAVSKWIDDQCCDAGRRRVLATVRQKRFTSSSSLVTTKLSSGTHRGLVRLAKANGLSLDETVDRLVRAAGKVPAVARELSHVSTK</sequence>
<accession>A0A2S5DM48</accession>